<dbReference type="EMBL" id="JASWJB010000145">
    <property type="protein sequence ID" value="KAK2595030.1"/>
    <property type="molecule type" value="Genomic_DNA"/>
</dbReference>
<evidence type="ECO:0000313" key="4">
    <source>
        <dbReference type="Proteomes" id="UP001251528"/>
    </source>
</evidence>
<evidence type="ECO:0000256" key="2">
    <source>
        <dbReference type="SAM" id="Phobius"/>
    </source>
</evidence>
<proteinExistence type="predicted"/>
<sequence>MACQSSSAPLLRPTNEAGTPNNNNDISTMTSGTIATLGALKVVMGVACVAAPRLSGKLFLLQLNPEAVIVMQLLGSGVAALGALTWMLSRRATEGRVAKDELRWAVMLNLAEDVADVVSCTVGFTSGMYGVGTMAMLGSGCAALAALGLGGLIGLSRKVE</sequence>
<dbReference type="Proteomes" id="UP001251528">
    <property type="component" value="Unassembled WGS sequence"/>
</dbReference>
<keyword evidence="2" id="KW-1133">Transmembrane helix</keyword>
<comment type="caution">
    <text evidence="3">The sequence shown here is derived from an EMBL/GenBank/DDBJ whole genome shotgun (WGS) entry which is preliminary data.</text>
</comment>
<gene>
    <name evidence="3" type="ORF">QQS21_007220</name>
</gene>
<feature type="transmembrane region" description="Helical" evidence="2">
    <location>
        <begin position="67"/>
        <end position="88"/>
    </location>
</feature>
<evidence type="ECO:0008006" key="5">
    <source>
        <dbReference type="Google" id="ProtNLM"/>
    </source>
</evidence>
<feature type="region of interest" description="Disordered" evidence="1">
    <location>
        <begin position="1"/>
        <end position="26"/>
    </location>
</feature>
<feature type="transmembrane region" description="Helical" evidence="2">
    <location>
        <begin position="34"/>
        <end position="55"/>
    </location>
</feature>
<evidence type="ECO:0000313" key="3">
    <source>
        <dbReference type="EMBL" id="KAK2595030.1"/>
    </source>
</evidence>
<dbReference type="AlphaFoldDB" id="A0AAJ0CLF6"/>
<keyword evidence="4" id="KW-1185">Reference proteome</keyword>
<feature type="compositionally biased region" description="Polar residues" evidence="1">
    <location>
        <begin position="16"/>
        <end position="26"/>
    </location>
</feature>
<feature type="transmembrane region" description="Helical" evidence="2">
    <location>
        <begin position="134"/>
        <end position="155"/>
    </location>
</feature>
<accession>A0AAJ0CLF6</accession>
<reference evidence="3" key="1">
    <citation type="submission" date="2023-06" db="EMBL/GenBank/DDBJ databases">
        <title>Conoideocrella luteorostrata (Hypocreales: Clavicipitaceae), a potential biocontrol fungus for elongate hemlock scale in United States Christmas tree production areas.</title>
        <authorList>
            <person name="Barrett H."/>
            <person name="Lovett B."/>
            <person name="Macias A.M."/>
            <person name="Stajich J.E."/>
            <person name="Kasson M.T."/>
        </authorList>
    </citation>
    <scope>NUCLEOTIDE SEQUENCE</scope>
    <source>
        <strain evidence="3">ARSEF 14590</strain>
    </source>
</reference>
<keyword evidence="2" id="KW-0472">Membrane</keyword>
<protein>
    <recommendedName>
        <fullName evidence="5">Transmembrane protein</fullName>
    </recommendedName>
</protein>
<keyword evidence="2" id="KW-0812">Transmembrane</keyword>
<evidence type="ECO:0000256" key="1">
    <source>
        <dbReference type="SAM" id="MobiDB-lite"/>
    </source>
</evidence>
<organism evidence="3 4">
    <name type="scientific">Conoideocrella luteorostrata</name>
    <dbReference type="NCBI Taxonomy" id="1105319"/>
    <lineage>
        <taxon>Eukaryota</taxon>
        <taxon>Fungi</taxon>
        <taxon>Dikarya</taxon>
        <taxon>Ascomycota</taxon>
        <taxon>Pezizomycotina</taxon>
        <taxon>Sordariomycetes</taxon>
        <taxon>Hypocreomycetidae</taxon>
        <taxon>Hypocreales</taxon>
        <taxon>Clavicipitaceae</taxon>
        <taxon>Conoideocrella</taxon>
    </lineage>
</organism>
<name>A0AAJ0CLF6_9HYPO</name>